<evidence type="ECO:0000259" key="9">
    <source>
        <dbReference type="Pfam" id="PF00892"/>
    </source>
</evidence>
<evidence type="ECO:0000256" key="1">
    <source>
        <dbReference type="ARBA" id="ARBA00004651"/>
    </source>
</evidence>
<dbReference type="AlphaFoldDB" id="A0A382TNY3"/>
<name>A0A382TNY3_9ZZZZ</name>
<feature type="transmembrane region" description="Helical" evidence="8">
    <location>
        <begin position="78"/>
        <end position="98"/>
    </location>
</feature>
<dbReference type="GO" id="GO:0005886">
    <property type="term" value="C:plasma membrane"/>
    <property type="evidence" value="ECO:0007669"/>
    <property type="project" value="UniProtKB-SubCell"/>
</dbReference>
<dbReference type="InterPro" id="IPR037185">
    <property type="entry name" value="EmrE-like"/>
</dbReference>
<feature type="domain" description="EamA" evidence="9">
    <location>
        <begin position="14"/>
        <end position="147"/>
    </location>
</feature>
<evidence type="ECO:0000256" key="5">
    <source>
        <dbReference type="ARBA" id="ARBA00022692"/>
    </source>
</evidence>
<gene>
    <name evidence="10" type="ORF">METZ01_LOCUS376329</name>
</gene>
<feature type="transmembrane region" description="Helical" evidence="8">
    <location>
        <begin position="15"/>
        <end position="33"/>
    </location>
</feature>
<reference evidence="10" key="1">
    <citation type="submission" date="2018-05" db="EMBL/GenBank/DDBJ databases">
        <authorList>
            <person name="Lanie J.A."/>
            <person name="Ng W.-L."/>
            <person name="Kazmierczak K.M."/>
            <person name="Andrzejewski T.M."/>
            <person name="Davidsen T.M."/>
            <person name="Wayne K.J."/>
            <person name="Tettelin H."/>
            <person name="Glass J.I."/>
            <person name="Rusch D."/>
            <person name="Podicherti R."/>
            <person name="Tsui H.-C.T."/>
            <person name="Winkler M.E."/>
        </authorList>
    </citation>
    <scope>NUCLEOTIDE SEQUENCE</scope>
</reference>
<feature type="transmembrane region" description="Helical" evidence="8">
    <location>
        <begin position="45"/>
        <end position="66"/>
    </location>
</feature>
<keyword evidence="5 8" id="KW-0812">Transmembrane</keyword>
<keyword evidence="7 8" id="KW-0472">Membrane</keyword>
<feature type="transmembrane region" description="Helical" evidence="8">
    <location>
        <begin position="139"/>
        <end position="160"/>
    </location>
</feature>
<dbReference type="PANTHER" id="PTHR22911:SF137">
    <property type="entry name" value="SOLUTE CARRIER FAMILY 35 MEMBER G2-RELATED"/>
    <property type="match status" value="1"/>
</dbReference>
<dbReference type="InterPro" id="IPR004626">
    <property type="entry name" value="RarD"/>
</dbReference>
<dbReference type="EMBL" id="UINC01137874">
    <property type="protein sequence ID" value="SVD23475.1"/>
    <property type="molecule type" value="Genomic_DNA"/>
</dbReference>
<evidence type="ECO:0000256" key="4">
    <source>
        <dbReference type="ARBA" id="ARBA00022475"/>
    </source>
</evidence>
<feature type="transmembrane region" description="Helical" evidence="8">
    <location>
        <begin position="110"/>
        <end position="127"/>
    </location>
</feature>
<proteinExistence type="inferred from homology"/>
<comment type="subcellular location">
    <subcellularLocation>
        <location evidence="1">Cell membrane</location>
        <topology evidence="1">Multi-pass membrane protein</topology>
    </subcellularLocation>
</comment>
<organism evidence="10">
    <name type="scientific">marine metagenome</name>
    <dbReference type="NCBI Taxonomy" id="408172"/>
    <lineage>
        <taxon>unclassified sequences</taxon>
        <taxon>metagenomes</taxon>
        <taxon>ecological metagenomes</taxon>
    </lineage>
</organism>
<evidence type="ECO:0000256" key="2">
    <source>
        <dbReference type="ARBA" id="ARBA00007362"/>
    </source>
</evidence>
<comment type="similarity">
    <text evidence="2">Belongs to the EamA transporter family.</text>
</comment>
<evidence type="ECO:0000256" key="3">
    <source>
        <dbReference type="ARBA" id="ARBA00022448"/>
    </source>
</evidence>
<keyword evidence="6 8" id="KW-1133">Transmembrane helix</keyword>
<keyword evidence="4" id="KW-1003">Cell membrane</keyword>
<feature type="non-terminal residue" evidence="10">
    <location>
        <position position="162"/>
    </location>
</feature>
<dbReference type="SUPFAM" id="SSF103481">
    <property type="entry name" value="Multidrug resistance efflux transporter EmrE"/>
    <property type="match status" value="1"/>
</dbReference>
<dbReference type="InterPro" id="IPR000620">
    <property type="entry name" value="EamA_dom"/>
</dbReference>
<dbReference type="Pfam" id="PF00892">
    <property type="entry name" value="EamA"/>
    <property type="match status" value="1"/>
</dbReference>
<protein>
    <recommendedName>
        <fullName evidence="9">EamA domain-containing protein</fullName>
    </recommendedName>
</protein>
<accession>A0A382TNY3</accession>
<dbReference type="Gene3D" id="1.10.3730.20">
    <property type="match status" value="1"/>
</dbReference>
<evidence type="ECO:0000256" key="8">
    <source>
        <dbReference type="SAM" id="Phobius"/>
    </source>
</evidence>
<sequence>MIDFFRSQSPGKQTGGLYALLAYGSWGFLPIYWKLLYSTSALEILAHRMLWSMVFVFGLLAVQKRLNEILELFKTSKNIWLLLFTAFLLGCNWFVYIYAVNTDQVIEASLGYYINPLLNVLMGFIFLRERLNFLQSMALVLAAIGVLNFLWDFGSLPWIALS</sequence>
<dbReference type="NCBIfam" id="TIGR00688">
    <property type="entry name" value="rarD"/>
    <property type="match status" value="1"/>
</dbReference>
<dbReference type="PANTHER" id="PTHR22911">
    <property type="entry name" value="ACYL-MALONYL CONDENSING ENZYME-RELATED"/>
    <property type="match status" value="1"/>
</dbReference>
<keyword evidence="3" id="KW-0813">Transport</keyword>
<evidence type="ECO:0000256" key="7">
    <source>
        <dbReference type="ARBA" id="ARBA00023136"/>
    </source>
</evidence>
<evidence type="ECO:0000313" key="10">
    <source>
        <dbReference type="EMBL" id="SVD23475.1"/>
    </source>
</evidence>
<evidence type="ECO:0000256" key="6">
    <source>
        <dbReference type="ARBA" id="ARBA00022989"/>
    </source>
</evidence>